<dbReference type="InterPro" id="IPR006442">
    <property type="entry name" value="Antitoxin_Phd/YefM"/>
</dbReference>
<dbReference type="InterPro" id="IPR051405">
    <property type="entry name" value="phD/YefM_antitoxin"/>
</dbReference>
<name>A0A2N9JF60_9ACTN</name>
<dbReference type="PANTHER" id="PTHR33713">
    <property type="entry name" value="ANTITOXIN YAFN-RELATED"/>
    <property type="match status" value="1"/>
</dbReference>
<reference evidence="3 4" key="1">
    <citation type="submission" date="2018-02" db="EMBL/GenBank/DDBJ databases">
        <authorList>
            <person name="Cohen D.B."/>
            <person name="Kent A.D."/>
        </authorList>
    </citation>
    <scope>NUCLEOTIDE SEQUENCE [LARGE SCALE GENOMIC DNA]</scope>
    <source>
        <strain evidence="3">1</strain>
    </source>
</reference>
<evidence type="ECO:0000256" key="1">
    <source>
        <dbReference type="ARBA" id="ARBA00009981"/>
    </source>
</evidence>
<dbReference type="Proteomes" id="UP000238164">
    <property type="component" value="Chromosome 1"/>
</dbReference>
<dbReference type="SUPFAM" id="SSF143120">
    <property type="entry name" value="YefM-like"/>
    <property type="match status" value="1"/>
</dbReference>
<evidence type="ECO:0000313" key="4">
    <source>
        <dbReference type="Proteomes" id="UP000238164"/>
    </source>
</evidence>
<comment type="function">
    <text evidence="2">Antitoxin component of a type II toxin-antitoxin (TA) system.</text>
</comment>
<dbReference type="InterPro" id="IPR036165">
    <property type="entry name" value="YefM-like_sf"/>
</dbReference>
<dbReference type="PANTHER" id="PTHR33713:SF10">
    <property type="entry name" value="ANTITOXIN YAFN"/>
    <property type="match status" value="1"/>
</dbReference>
<dbReference type="NCBIfam" id="TIGR01552">
    <property type="entry name" value="phd_fam"/>
    <property type="match status" value="1"/>
</dbReference>
<keyword evidence="4" id="KW-1185">Reference proteome</keyword>
<gene>
    <name evidence="3" type="primary">relB</name>
    <name evidence="3" type="ORF">MPLG2_0998</name>
</gene>
<dbReference type="KEGG" id="mgg:MPLG2_0998"/>
<dbReference type="EMBL" id="LT985188">
    <property type="protein sequence ID" value="SPD86034.1"/>
    <property type="molecule type" value="Genomic_DNA"/>
</dbReference>
<evidence type="ECO:0000256" key="2">
    <source>
        <dbReference type="RuleBase" id="RU362080"/>
    </source>
</evidence>
<comment type="similarity">
    <text evidence="1 2">Belongs to the phD/YefM antitoxin family.</text>
</comment>
<accession>A0A2N9JF60</accession>
<dbReference type="Gene3D" id="1.10.1220.170">
    <property type="match status" value="1"/>
</dbReference>
<protein>
    <recommendedName>
        <fullName evidence="2">Antitoxin</fullName>
    </recommendedName>
</protein>
<organism evidence="3 4">
    <name type="scientific">Micropruina glycogenica</name>
    <dbReference type="NCBI Taxonomy" id="75385"/>
    <lineage>
        <taxon>Bacteria</taxon>
        <taxon>Bacillati</taxon>
        <taxon>Actinomycetota</taxon>
        <taxon>Actinomycetes</taxon>
        <taxon>Propionibacteriales</taxon>
        <taxon>Nocardioidaceae</taxon>
        <taxon>Micropruina</taxon>
    </lineage>
</organism>
<dbReference type="Pfam" id="PF02604">
    <property type="entry name" value="PhdYeFM_antitox"/>
    <property type="match status" value="1"/>
</dbReference>
<sequence length="99" mass="10639">MLCARILYMTTLSLAEARANLSKLVESAVSTHERFEVTRNGDRVAVLLGADDYDSLLETLDILSSPDEVEAIRAGLDDLESGEVSSADEVRAALAARGK</sequence>
<dbReference type="Gene3D" id="3.40.1620.10">
    <property type="entry name" value="YefM-like domain"/>
    <property type="match status" value="1"/>
</dbReference>
<dbReference type="AlphaFoldDB" id="A0A2N9JF60"/>
<evidence type="ECO:0000313" key="3">
    <source>
        <dbReference type="EMBL" id="SPD86034.1"/>
    </source>
</evidence>
<proteinExistence type="inferred from homology"/>